<dbReference type="EMBL" id="PJAI02000003">
    <property type="protein sequence ID" value="TYK66520.1"/>
    <property type="molecule type" value="Genomic_DNA"/>
</dbReference>
<feature type="transmembrane region" description="Helical" evidence="3">
    <location>
        <begin position="47"/>
        <end position="70"/>
    </location>
</feature>
<dbReference type="InterPro" id="IPR036641">
    <property type="entry name" value="HPT_dom_sf"/>
</dbReference>
<dbReference type="Proteomes" id="UP000815846">
    <property type="component" value="Unassembled WGS sequence"/>
</dbReference>
<evidence type="ECO:0000256" key="3">
    <source>
        <dbReference type="SAM" id="Phobius"/>
    </source>
</evidence>
<keyword evidence="1" id="KW-0175">Coiled coil</keyword>
<keyword evidence="3" id="KW-0472">Membrane</keyword>
<organism evidence="4 5">
    <name type="scientific">Colwellia echini</name>
    <dbReference type="NCBI Taxonomy" id="1982103"/>
    <lineage>
        <taxon>Bacteria</taxon>
        <taxon>Pseudomonadati</taxon>
        <taxon>Pseudomonadota</taxon>
        <taxon>Gammaproteobacteria</taxon>
        <taxon>Alteromonadales</taxon>
        <taxon>Colwelliaceae</taxon>
        <taxon>Colwellia</taxon>
    </lineage>
</organism>
<evidence type="ECO:0000256" key="1">
    <source>
        <dbReference type="SAM" id="Coils"/>
    </source>
</evidence>
<proteinExistence type="predicted"/>
<evidence type="ECO:0000313" key="4">
    <source>
        <dbReference type="EMBL" id="TYK66520.1"/>
    </source>
</evidence>
<keyword evidence="3" id="KW-1133">Transmembrane helix</keyword>
<evidence type="ECO:0000313" key="5">
    <source>
        <dbReference type="Proteomes" id="UP000815846"/>
    </source>
</evidence>
<comment type="caution">
    <text evidence="4">The sequence shown here is derived from an EMBL/GenBank/DDBJ whole genome shotgun (WGS) entry which is preliminary data.</text>
</comment>
<name>A0ABY3MZ91_9GAMM</name>
<feature type="region of interest" description="Disordered" evidence="2">
    <location>
        <begin position="1"/>
        <end position="29"/>
    </location>
</feature>
<reference evidence="4 5" key="1">
    <citation type="submission" date="2019-08" db="EMBL/GenBank/DDBJ databases">
        <title>Microbe sample from Colwellia echini.</title>
        <authorList>
            <person name="Christiansen L."/>
            <person name="Pathiraja D."/>
            <person name="Schultz-Johansen M."/>
            <person name="Choi I.-G."/>
            <person name="Stougaard P."/>
        </authorList>
    </citation>
    <scope>NUCLEOTIDE SEQUENCE [LARGE SCALE GENOMIC DNA]</scope>
    <source>
        <strain evidence="4 5">A3</strain>
    </source>
</reference>
<protein>
    <submittedName>
        <fullName evidence="4">Uncharacterized protein</fullName>
    </submittedName>
</protein>
<dbReference type="RefSeq" id="WP_101344601.1">
    <property type="nucleotide sequence ID" value="NZ_PJAI02000003.1"/>
</dbReference>
<feature type="coiled-coil region" evidence="1">
    <location>
        <begin position="430"/>
        <end position="457"/>
    </location>
</feature>
<accession>A0ABY3MZ91</accession>
<evidence type="ECO:0000256" key="2">
    <source>
        <dbReference type="SAM" id="MobiDB-lite"/>
    </source>
</evidence>
<sequence length="1018" mass="115429">MSVKKSARKAEENANQLIDDLPEAPSDKQVTEQQIESSYSKKLFHQFFTLPLFSIFLVVAVLLSSSLWLLTQQLKHTQTLTTEQLPALKSQLLQQTYLINLNELLRELLHTDNPSDIVKLQQALTLQSKKLSLLKSKYKSDYQQWFNNNDKAVNLVIGIADNYSRHELLKNNSLIQLDTLLDAINIELGGEQVSANQEKLLNKVKNQLSNIVITLKSLSLLTPVTVIESLSHQIDEMFVEDYARQLANQQTDNQSVSDIVRDFIRFEDLILKHGLLLKWQAQLSLMADYQKQLHLQEQQVKHILASIVKTNLEGKSVPKVSDDEANFAINIKLIKEAVQLIPPPIWIFYTVILCCIIGLLFVVRARLKTVNKVNINLIERAIQSEKRSLLTKGNNTLIQNEVTPYFCAETEELIKSIEQVNTGKYTESMYLALSEKNNRLTEQLAKVNVKADELTDKTPVFESDCLIDAKTASSFEYQRFITLYTATIKQLVLLGESSISANLNLSNNKNIQTQNNYLFEAYIQGRDLAKQLKRAAYYNYLLSDGAVLTLNNVNIIAEINVVLLNLQNTLLTSNNTVSIDFDNKINLGVTLDVEFFAELFNAFICLLLTEQTNKHLMIRLSLVDKNNGQQKIEFVGQLQVNGNNKSQLPKALQSFSSEISNEVNEQELKVEIQELGRYFSTLLSYQHGDVAMATSTDEFYQFSFSLPLAVTDEQFTHSQFDLSFPASFPEISQTFSTFGCKYLTMPIEVLLAVKSPEKYQALQYSLQSLGLQTCFVNNEYLLQKYWQSGRFAVLITELPCKPFTTFLIDDPMQEQSNKSIDVSRGVFSLNRLSIKLEDKSQNPSYSHWFTGELSVGSSIDEVITTMEPWITTLQRLSATTNRVTELESAQTQGFIKLDNPTPLKQIASFDFNRYLKHQGSAELALFMLDEYTTENGDLITDLHQVFLNNETEKAGRIIQALLDNSKILAADYLLSLCQQWQTLLANQALNNLDEMQIMLLNNTKAAVQAISEHAVSIA</sequence>
<gene>
    <name evidence="4" type="ORF">CWS31_004050</name>
</gene>
<keyword evidence="5" id="KW-1185">Reference proteome</keyword>
<dbReference type="SUPFAM" id="SSF47226">
    <property type="entry name" value="Histidine-containing phosphotransfer domain, HPT domain"/>
    <property type="match status" value="1"/>
</dbReference>
<keyword evidence="3" id="KW-0812">Transmembrane</keyword>
<feature type="transmembrane region" description="Helical" evidence="3">
    <location>
        <begin position="345"/>
        <end position="363"/>
    </location>
</feature>